<organism evidence="3 4">
    <name type="scientific">Lupinus luteus</name>
    <name type="common">European yellow lupine</name>
    <dbReference type="NCBI Taxonomy" id="3873"/>
    <lineage>
        <taxon>Eukaryota</taxon>
        <taxon>Viridiplantae</taxon>
        <taxon>Streptophyta</taxon>
        <taxon>Embryophyta</taxon>
        <taxon>Tracheophyta</taxon>
        <taxon>Spermatophyta</taxon>
        <taxon>Magnoliopsida</taxon>
        <taxon>eudicotyledons</taxon>
        <taxon>Gunneridae</taxon>
        <taxon>Pentapetalae</taxon>
        <taxon>rosids</taxon>
        <taxon>fabids</taxon>
        <taxon>Fabales</taxon>
        <taxon>Fabaceae</taxon>
        <taxon>Papilionoideae</taxon>
        <taxon>50 kb inversion clade</taxon>
        <taxon>genistoids sensu lato</taxon>
        <taxon>core genistoids</taxon>
        <taxon>Genisteae</taxon>
        <taxon>Lupinus</taxon>
    </lineage>
</organism>
<feature type="domain" description="Myb/SANT-like" evidence="2">
    <location>
        <begin position="18"/>
        <end position="112"/>
    </location>
</feature>
<accession>A0AAV1YJK3</accession>
<sequence>MSNHNATTNTTNDQSRIQWTPLVERYFVDLMLEQKRRGNRAGHTFKKEAWKEMQKMFSTKFAFGCDKDSMKLYYANLWNRFNSVKNILCHKDFTWDDSTQMVVADDQVWDAYIQAYPNAQKYRIRPVLNYGDLCEIFDNTNADGRYSISSHDASIGVGMQELNLGDGEGGSSSQRIVWSAAMDQLFIKLLLQKLRENNGSINTNAWADMLTVFKANFGFQHGRHILRHRFTKYYKYFSEMSNILNTKGFSWDSQTQIITADDHIWKAYIKEHRYARKYLENTFPNYDDLELLFRSMSENEVRRLRQERNYNHGATQIEDGDGDGNPNPRDTNEGRIRWTLTMDHYFIDLLLEQMKFGNKVGNTYNPQAWNAIVKSFNERFKTHYGKENLRNHYKHFKRQFSVVSNILQLKEFTWDDTKEMVVAEDHVWDAYIKENHEARSVRTKGLHGYSKLCAILAEESSETRHSSSSQNIDHLNVETQILSTEGIEKEMEQQSYGFTFFDEENHDIQDIFSYLEMDEVEWTEAMEVYFIELMVEQVNMNISSGNNIGRSFSEEAWTRMTEAFSTRMGFQYHKHFLEEQFVCLMYRHQNMTDLLNSTGLASDQTLQITLATTQVWEAQLQNNQEAISSKLKSLRLFHDLCKIFGNKLTEGTASDIMQQLHIMDGANNISTRNSEMSQHVKKRANTMASSSEPELVKKKKNKKMKSFESALHALLELKDMDEDLVMEACDLLEDEKKAMTFLTLDVSMRKKWLLRKLRP</sequence>
<dbReference type="InterPro" id="IPR024752">
    <property type="entry name" value="Myb/SANT-like_dom"/>
</dbReference>
<comment type="caution">
    <text evidence="3">The sequence shown here is derived from an EMBL/GenBank/DDBJ whole genome shotgun (WGS) entry which is preliminary data.</text>
</comment>
<keyword evidence="4" id="KW-1185">Reference proteome</keyword>
<dbReference type="Pfam" id="PF12776">
    <property type="entry name" value="Myb_DNA-bind_3"/>
    <property type="match status" value="4"/>
</dbReference>
<dbReference type="AlphaFoldDB" id="A0AAV1YJK3"/>
<evidence type="ECO:0000256" key="1">
    <source>
        <dbReference type="SAM" id="MobiDB-lite"/>
    </source>
</evidence>
<evidence type="ECO:0000259" key="2">
    <source>
        <dbReference type="Pfam" id="PF12776"/>
    </source>
</evidence>
<dbReference type="PANTHER" id="PTHR46929">
    <property type="entry name" value="EXPRESSED PROTEIN"/>
    <property type="match status" value="1"/>
</dbReference>
<evidence type="ECO:0000313" key="4">
    <source>
        <dbReference type="Proteomes" id="UP001497480"/>
    </source>
</evidence>
<name>A0AAV1YJK3_LUPLU</name>
<proteinExistence type="predicted"/>
<feature type="domain" description="Myb/SANT-like" evidence="2">
    <location>
        <begin position="178"/>
        <end position="268"/>
    </location>
</feature>
<feature type="domain" description="Myb/SANT-like" evidence="2">
    <location>
        <begin position="337"/>
        <end position="431"/>
    </location>
</feature>
<dbReference type="PANTHER" id="PTHR46929:SF28">
    <property type="entry name" value="MYB_SANT-LIKE DNA-BINDING DOMAIN PROTEIN"/>
    <property type="match status" value="1"/>
</dbReference>
<protein>
    <recommendedName>
        <fullName evidence="2">Myb/SANT-like domain-containing protein</fullName>
    </recommendedName>
</protein>
<gene>
    <name evidence="3" type="ORF">LLUT_LOCUS34134</name>
</gene>
<dbReference type="EMBL" id="CAXHTB010000024">
    <property type="protein sequence ID" value="CAL0333074.1"/>
    <property type="molecule type" value="Genomic_DNA"/>
</dbReference>
<feature type="domain" description="Myb/SANT-like" evidence="2">
    <location>
        <begin position="521"/>
        <end position="618"/>
    </location>
</feature>
<dbReference type="Proteomes" id="UP001497480">
    <property type="component" value="Unassembled WGS sequence"/>
</dbReference>
<feature type="region of interest" description="Disordered" evidence="1">
    <location>
        <begin position="313"/>
        <end position="333"/>
    </location>
</feature>
<reference evidence="3 4" key="1">
    <citation type="submission" date="2024-03" db="EMBL/GenBank/DDBJ databases">
        <authorList>
            <person name="Martinez-Hernandez J."/>
        </authorList>
    </citation>
    <scope>NUCLEOTIDE SEQUENCE [LARGE SCALE GENOMIC DNA]</scope>
</reference>
<evidence type="ECO:0000313" key="3">
    <source>
        <dbReference type="EMBL" id="CAL0333074.1"/>
    </source>
</evidence>